<accession>A0A970B3E2</accession>
<name>A0A970B3E2_9GAMM</name>
<comment type="caution">
    <text evidence="2">The sequence shown here is derived from an EMBL/GenBank/DDBJ whole genome shotgun (WGS) entry which is preliminary data.</text>
</comment>
<dbReference type="Gene3D" id="2.40.160.130">
    <property type="entry name" value="Capsule assembly protein Wzi"/>
    <property type="match status" value="1"/>
</dbReference>
<reference evidence="2" key="1">
    <citation type="submission" date="2020-03" db="EMBL/GenBank/DDBJ databases">
        <title>Solimonas marina sp. nov., isolated from deep seawater of the Pacific Ocean.</title>
        <authorList>
            <person name="Liu X."/>
            <person name="Lai Q."/>
            <person name="Sun F."/>
            <person name="Gai Y."/>
            <person name="Li G."/>
            <person name="Shao Z."/>
        </authorList>
    </citation>
    <scope>NUCLEOTIDE SEQUENCE</scope>
    <source>
        <strain evidence="2">C16B3</strain>
    </source>
</reference>
<dbReference type="EMBL" id="JAAVXB010000001">
    <property type="protein sequence ID" value="NKF21142.1"/>
    <property type="molecule type" value="Genomic_DNA"/>
</dbReference>
<feature type="chain" id="PRO_5036729813" evidence="1">
    <location>
        <begin position="31"/>
        <end position="501"/>
    </location>
</feature>
<dbReference type="InterPro" id="IPR038636">
    <property type="entry name" value="Wzi_sf"/>
</dbReference>
<evidence type="ECO:0000256" key="1">
    <source>
        <dbReference type="SAM" id="SignalP"/>
    </source>
</evidence>
<keyword evidence="1" id="KW-0732">Signal</keyword>
<feature type="signal peptide" evidence="1">
    <location>
        <begin position="1"/>
        <end position="30"/>
    </location>
</feature>
<gene>
    <name evidence="2" type="ORF">G7Y82_02355</name>
</gene>
<dbReference type="Pfam" id="PF14052">
    <property type="entry name" value="Caps_assemb_Wzi"/>
    <property type="match status" value="1"/>
</dbReference>
<dbReference type="AlphaFoldDB" id="A0A970B3E2"/>
<organism evidence="2 3">
    <name type="scientific">Solimonas marina</name>
    <dbReference type="NCBI Taxonomy" id="2714601"/>
    <lineage>
        <taxon>Bacteria</taxon>
        <taxon>Pseudomonadati</taxon>
        <taxon>Pseudomonadota</taxon>
        <taxon>Gammaproteobacteria</taxon>
        <taxon>Nevskiales</taxon>
        <taxon>Nevskiaceae</taxon>
        <taxon>Solimonas</taxon>
    </lineage>
</organism>
<keyword evidence="3" id="KW-1185">Reference proteome</keyword>
<protein>
    <submittedName>
        <fullName evidence="2">Capsule assembly Wzi family protein</fullName>
    </submittedName>
</protein>
<proteinExistence type="predicted"/>
<evidence type="ECO:0000313" key="2">
    <source>
        <dbReference type="EMBL" id="NKF21142.1"/>
    </source>
</evidence>
<evidence type="ECO:0000313" key="3">
    <source>
        <dbReference type="Proteomes" id="UP000653472"/>
    </source>
</evidence>
<sequence>MTASSCVTRRHFARWWLTAALLLLSNAARATPWLEAGDNGLRSDVELLASHGLINALVTSWPLPAGQFSALDDTQRLANEPLFIQQAAARVRAALQRSDLDPQLNVRGTSHPAVVRSFQTTARADVDVWGQALAIAGPVDGQLRVGLRADGDLHHSDVVLDGSYLTTHFGNALVYGGWIDEWNGPGWISSLILSNNARPFPKVGIKRDDPHAFETRWLHWLGPWQADFFVGLLDDKERLDDNTAFGNLRLSINPLHGLEIAVQRSVEFCGHGHQCNPVNAAFHLYNDDRRQNSTNEEATIELQYRGRIGALSFSPYFQMMNEDTGPFTHAYTSYLSGLSLVGTRGANGDLWRVVFEFADSVATINAFDFSESFHGIAYGNAGYPDGFRYHDRTLGFSLDSDSKLVTMQLMFQHHDGWRLTLAVHRAMVSTPQLAQIQAAGDPRALHNVVSAVPLRFSEIDTRVSLPWGPLRGYLAMRVRNQALPNHLGGHVDGEAGLSWQF</sequence>
<dbReference type="InterPro" id="IPR026950">
    <property type="entry name" value="Caps_assemb_Wzi"/>
</dbReference>
<dbReference type="Proteomes" id="UP000653472">
    <property type="component" value="Unassembled WGS sequence"/>
</dbReference>